<dbReference type="PANTHER" id="PTHR43620:SF7">
    <property type="entry name" value="GLYCEROPHOSPHODIESTER PHOSPHODIESTERASE GDPD5-RELATED"/>
    <property type="match status" value="1"/>
</dbReference>
<keyword evidence="5" id="KW-0378">Hydrolase</keyword>
<dbReference type="Pfam" id="PF13449">
    <property type="entry name" value="Phytase-like"/>
    <property type="match status" value="1"/>
</dbReference>
<organism evidence="9 10">
    <name type="scientific">Leptolyngbya foveolarum</name>
    <dbReference type="NCBI Taxonomy" id="47253"/>
    <lineage>
        <taxon>Bacteria</taxon>
        <taxon>Bacillati</taxon>
        <taxon>Cyanobacteriota</taxon>
        <taxon>Cyanophyceae</taxon>
        <taxon>Leptolyngbyales</taxon>
        <taxon>Leptolyngbyaceae</taxon>
        <taxon>Leptolyngbya group</taxon>
        <taxon>Leptolyngbya</taxon>
    </lineage>
</organism>
<dbReference type="PROSITE" id="PS51704">
    <property type="entry name" value="GP_PDE"/>
    <property type="match status" value="1"/>
</dbReference>
<dbReference type="InterPro" id="IPR030395">
    <property type="entry name" value="GP_PDE_dom"/>
</dbReference>
<dbReference type="GO" id="GO:0042597">
    <property type="term" value="C:periplasmic space"/>
    <property type="evidence" value="ECO:0007669"/>
    <property type="project" value="TreeGrafter"/>
</dbReference>
<dbReference type="Gene3D" id="3.20.20.190">
    <property type="entry name" value="Phosphatidylinositol (PI) phosphodiesterase"/>
    <property type="match status" value="1"/>
</dbReference>
<evidence type="ECO:0000256" key="7">
    <source>
        <dbReference type="SAM" id="MobiDB-lite"/>
    </source>
</evidence>
<evidence type="ECO:0000313" key="10">
    <source>
        <dbReference type="Proteomes" id="UP000249354"/>
    </source>
</evidence>
<dbReference type="EMBL" id="QBMC01000151">
    <property type="protein sequence ID" value="PZO12369.1"/>
    <property type="molecule type" value="Genomic_DNA"/>
</dbReference>
<comment type="similarity">
    <text evidence="1">Belongs to the glycerophosphoryl diester phosphodiesterase family.</text>
</comment>
<comment type="catalytic activity">
    <reaction evidence="6">
        <text>a sn-glycero-3-phosphodiester + H2O = an alcohol + sn-glycerol 3-phosphate + H(+)</text>
        <dbReference type="Rhea" id="RHEA:12969"/>
        <dbReference type="ChEBI" id="CHEBI:15377"/>
        <dbReference type="ChEBI" id="CHEBI:15378"/>
        <dbReference type="ChEBI" id="CHEBI:30879"/>
        <dbReference type="ChEBI" id="CHEBI:57597"/>
        <dbReference type="ChEBI" id="CHEBI:83408"/>
        <dbReference type="EC" id="3.1.4.46"/>
    </reaction>
</comment>
<protein>
    <recommendedName>
        <fullName evidence="2">glycerophosphodiester phosphodiesterase</fullName>
        <ecNumber evidence="2">3.1.4.46</ecNumber>
    </recommendedName>
</protein>
<dbReference type="InterPro" id="IPR017946">
    <property type="entry name" value="PLC-like_Pdiesterase_TIM-brl"/>
</dbReference>
<dbReference type="InterPro" id="IPR027372">
    <property type="entry name" value="Phytase-like_dom"/>
</dbReference>
<accession>A0A2W4U587</accession>
<name>A0A2W4U587_9CYAN</name>
<sequence length="529" mass="57080">MENSDSQLAQAPDAAQNVTELEGYASLPADTFAEGPATGEGIAGNGRTGPFEGPPVQGFSGVQFAPGGGGSAYWFLSDNGFGSKANSADYLLRIYQVDPSFTGSEGGDGSVDVQGFVQLSDPDNLIPFDIHHEGSAERNLTGSDFDVESFVIDSKGDIWIGEEFGPYVLHFDGTGKLVDTPISTPNITSFKTLNGQDPLVIGHRGASGSRPEHTLAAYELAIDLGADFIEPDLVVTKDGVLVARHENEISGTTDVSDRPEFADRKATKTVDRKELTGWFVEDFTLAELKTLKAKERIPNVRPENAEFDGQFEVPSFTEVIDLIKRKEAETGKKIGIYPETKHPTFLAKEGTYLDGTPINQDTSQLLVDALIANDFTDPSRIFIQSFEVQNLIEIQARLDSEGLGDIPIVQLYGDTTAAADPTDPFSFPYDIRYNVAQGNDLAAIYGQNFLDAVEQPLSENTVYADLDAEKILQVISDLYAEGAGPWKNNFLLRDALETPVDGNGDGNAEITTQLTGEVTSFVNDAHDAG</sequence>
<evidence type="ECO:0000313" key="9">
    <source>
        <dbReference type="EMBL" id="PZO12369.1"/>
    </source>
</evidence>
<dbReference type="Proteomes" id="UP000249354">
    <property type="component" value="Unassembled WGS sequence"/>
</dbReference>
<evidence type="ECO:0000256" key="2">
    <source>
        <dbReference type="ARBA" id="ARBA00012247"/>
    </source>
</evidence>
<dbReference type="GO" id="GO:0006629">
    <property type="term" value="P:lipid metabolic process"/>
    <property type="evidence" value="ECO:0007669"/>
    <property type="project" value="InterPro"/>
</dbReference>
<evidence type="ECO:0000256" key="4">
    <source>
        <dbReference type="ARBA" id="ARBA00022798"/>
    </source>
</evidence>
<proteinExistence type="inferred from homology"/>
<reference evidence="9 10" key="2">
    <citation type="submission" date="2018-06" db="EMBL/GenBank/DDBJ databases">
        <title>Metagenomic assembly of (sub)arctic Cyanobacteria and their associated microbiome from non-axenic cultures.</title>
        <authorList>
            <person name="Baurain D."/>
        </authorList>
    </citation>
    <scope>NUCLEOTIDE SEQUENCE [LARGE SCALE GENOMIC DNA]</scope>
    <source>
        <strain evidence="9">ULC129bin1</strain>
    </source>
</reference>
<dbReference type="EC" id="3.1.4.46" evidence="2"/>
<evidence type="ECO:0000256" key="5">
    <source>
        <dbReference type="ARBA" id="ARBA00022801"/>
    </source>
</evidence>
<feature type="non-terminal residue" evidence="9">
    <location>
        <position position="529"/>
    </location>
</feature>
<reference evidence="10" key="1">
    <citation type="submission" date="2018-04" db="EMBL/GenBank/DDBJ databases">
        <authorList>
            <person name="Cornet L."/>
        </authorList>
    </citation>
    <scope>NUCLEOTIDE SEQUENCE [LARGE SCALE GENOMIC DNA]</scope>
</reference>
<dbReference type="PANTHER" id="PTHR43620">
    <property type="entry name" value="GLYCEROPHOSPHORYL DIESTER PHOSPHODIESTERASE"/>
    <property type="match status" value="1"/>
</dbReference>
<dbReference type="Pfam" id="PF03009">
    <property type="entry name" value="GDPD"/>
    <property type="match status" value="1"/>
</dbReference>
<gene>
    <name evidence="9" type="ORF">DCF25_17750</name>
</gene>
<evidence type="ECO:0000256" key="6">
    <source>
        <dbReference type="ARBA" id="ARBA00047512"/>
    </source>
</evidence>
<dbReference type="AlphaFoldDB" id="A0A2W4U587"/>
<evidence type="ECO:0000256" key="3">
    <source>
        <dbReference type="ARBA" id="ARBA00022729"/>
    </source>
</evidence>
<feature type="domain" description="GP-PDE" evidence="8">
    <location>
        <begin position="198"/>
        <end position="496"/>
    </location>
</feature>
<dbReference type="GO" id="GO:0006071">
    <property type="term" value="P:glycerol metabolic process"/>
    <property type="evidence" value="ECO:0007669"/>
    <property type="project" value="UniProtKB-KW"/>
</dbReference>
<evidence type="ECO:0000256" key="1">
    <source>
        <dbReference type="ARBA" id="ARBA00007277"/>
    </source>
</evidence>
<comment type="caution">
    <text evidence="9">The sequence shown here is derived from an EMBL/GenBank/DDBJ whole genome shotgun (WGS) entry which is preliminary data.</text>
</comment>
<evidence type="ECO:0000259" key="8">
    <source>
        <dbReference type="PROSITE" id="PS51704"/>
    </source>
</evidence>
<feature type="region of interest" description="Disordered" evidence="7">
    <location>
        <begin position="30"/>
        <end position="62"/>
    </location>
</feature>
<keyword evidence="4" id="KW-0319">Glycerol metabolism</keyword>
<dbReference type="GO" id="GO:0008889">
    <property type="term" value="F:glycerophosphodiester phosphodiesterase activity"/>
    <property type="evidence" value="ECO:0007669"/>
    <property type="project" value="UniProtKB-EC"/>
</dbReference>
<dbReference type="SUPFAM" id="SSF51695">
    <property type="entry name" value="PLC-like phosphodiesterases"/>
    <property type="match status" value="1"/>
</dbReference>
<keyword evidence="3" id="KW-0732">Signal</keyword>